<dbReference type="EMBL" id="JASJQH010000550">
    <property type="protein sequence ID" value="KAK9763828.1"/>
    <property type="molecule type" value="Genomic_DNA"/>
</dbReference>
<evidence type="ECO:0000256" key="1">
    <source>
        <dbReference type="SAM" id="SignalP"/>
    </source>
</evidence>
<accession>A0ABR2WQM6</accession>
<protein>
    <submittedName>
        <fullName evidence="2">Uncharacterized protein</fullName>
    </submittedName>
</protein>
<sequence length="90" mass="10034">MKSGFAAIFTLCIAALAQAKCPMKVWCSKKSDCALPGQYPTYDCGKSCYNSGYDSDKKLWNIIDDYAECMSKCCHKKIGAKTFCFKRSIC</sequence>
<keyword evidence="1" id="KW-0732">Signal</keyword>
<name>A0ABR2WQM6_9FUNG</name>
<evidence type="ECO:0000313" key="3">
    <source>
        <dbReference type="Proteomes" id="UP001479436"/>
    </source>
</evidence>
<comment type="caution">
    <text evidence="2">The sequence shown here is derived from an EMBL/GenBank/DDBJ whole genome shotgun (WGS) entry which is preliminary data.</text>
</comment>
<proteinExistence type="predicted"/>
<organism evidence="2 3">
    <name type="scientific">Basidiobolus ranarum</name>
    <dbReference type="NCBI Taxonomy" id="34480"/>
    <lineage>
        <taxon>Eukaryota</taxon>
        <taxon>Fungi</taxon>
        <taxon>Fungi incertae sedis</taxon>
        <taxon>Zoopagomycota</taxon>
        <taxon>Entomophthoromycotina</taxon>
        <taxon>Basidiobolomycetes</taxon>
        <taxon>Basidiobolales</taxon>
        <taxon>Basidiobolaceae</taxon>
        <taxon>Basidiobolus</taxon>
    </lineage>
</organism>
<evidence type="ECO:0000313" key="2">
    <source>
        <dbReference type="EMBL" id="KAK9763828.1"/>
    </source>
</evidence>
<reference evidence="2 3" key="1">
    <citation type="submission" date="2023-04" db="EMBL/GenBank/DDBJ databases">
        <title>Genome of Basidiobolus ranarum AG-B5.</title>
        <authorList>
            <person name="Stajich J.E."/>
            <person name="Carter-House D."/>
            <person name="Gryganskyi A."/>
        </authorList>
    </citation>
    <scope>NUCLEOTIDE SEQUENCE [LARGE SCALE GENOMIC DNA]</scope>
    <source>
        <strain evidence="2 3">AG-B5</strain>
    </source>
</reference>
<keyword evidence="3" id="KW-1185">Reference proteome</keyword>
<gene>
    <name evidence="2" type="ORF">K7432_009171</name>
</gene>
<dbReference type="Proteomes" id="UP001479436">
    <property type="component" value="Unassembled WGS sequence"/>
</dbReference>
<feature type="chain" id="PRO_5045129832" evidence="1">
    <location>
        <begin position="20"/>
        <end position="90"/>
    </location>
</feature>
<feature type="signal peptide" evidence="1">
    <location>
        <begin position="1"/>
        <end position="19"/>
    </location>
</feature>